<dbReference type="SUPFAM" id="SSF53383">
    <property type="entry name" value="PLP-dependent transferases"/>
    <property type="match status" value="1"/>
</dbReference>
<organism evidence="10">
    <name type="scientific">Proteinivorax hydrogeniformans</name>
    <dbReference type="NCBI Taxonomy" id="1826727"/>
    <lineage>
        <taxon>Bacteria</taxon>
        <taxon>Bacillati</taxon>
        <taxon>Bacillota</taxon>
        <taxon>Clostridia</taxon>
        <taxon>Eubacteriales</taxon>
        <taxon>Proteinivoracaceae</taxon>
        <taxon>Proteinivorax</taxon>
    </lineage>
</organism>
<dbReference type="InterPro" id="IPR015424">
    <property type="entry name" value="PyrdxlP-dep_Trfase"/>
</dbReference>
<name>A0AAU8HSB6_9FIRM</name>
<comment type="pathway">
    <text evidence="8">Aminoacyl-tRNA biosynthesis; selenocysteinyl-tRNA(Sec) biosynthesis; selenocysteinyl-tRNA(Sec) from L-seryl-tRNA(Sec) (bacterial route): step 1/1.</text>
</comment>
<evidence type="ECO:0000256" key="6">
    <source>
        <dbReference type="ARBA" id="ARBA00023266"/>
    </source>
</evidence>
<feature type="modified residue" description="N6-(pyridoxal phosphate)lysine" evidence="8 9">
    <location>
        <position position="287"/>
    </location>
</feature>
<evidence type="ECO:0000256" key="8">
    <source>
        <dbReference type="HAMAP-Rule" id="MF_00423"/>
    </source>
</evidence>
<keyword evidence="6 8" id="KW-0711">Selenium</keyword>
<keyword evidence="5 8" id="KW-0648">Protein biosynthesis</keyword>
<dbReference type="GO" id="GO:0005737">
    <property type="term" value="C:cytoplasm"/>
    <property type="evidence" value="ECO:0007669"/>
    <property type="project" value="UniProtKB-SubCell"/>
</dbReference>
<comment type="similarity">
    <text evidence="7 8">Belongs to the SelA family.</text>
</comment>
<dbReference type="InterPro" id="IPR015421">
    <property type="entry name" value="PyrdxlP-dep_Trfase_major"/>
</dbReference>
<dbReference type="HAMAP" id="MF_00423">
    <property type="entry name" value="SelA"/>
    <property type="match status" value="1"/>
</dbReference>
<dbReference type="GO" id="GO:0001717">
    <property type="term" value="P:conversion of seryl-tRNAsec to selenocys-tRNAsec"/>
    <property type="evidence" value="ECO:0007669"/>
    <property type="project" value="UniProtKB-UniRule"/>
</dbReference>
<evidence type="ECO:0000256" key="3">
    <source>
        <dbReference type="ARBA" id="ARBA00022679"/>
    </source>
</evidence>
<dbReference type="PANTHER" id="PTHR32328:SF0">
    <property type="entry name" value="L-SERYL-TRNA(SEC) SELENIUM TRANSFERASE"/>
    <property type="match status" value="1"/>
</dbReference>
<comment type="subcellular location">
    <subcellularLocation>
        <location evidence="8">Cytoplasm</location>
    </subcellularLocation>
</comment>
<dbReference type="AlphaFoldDB" id="A0AAU8HSB6"/>
<dbReference type="NCBIfam" id="TIGR00474">
    <property type="entry name" value="selA"/>
    <property type="match status" value="1"/>
</dbReference>
<evidence type="ECO:0000256" key="5">
    <source>
        <dbReference type="ARBA" id="ARBA00022917"/>
    </source>
</evidence>
<evidence type="ECO:0000256" key="7">
    <source>
        <dbReference type="ARBA" id="ARBA00044507"/>
    </source>
</evidence>
<gene>
    <name evidence="8 10" type="primary">selA</name>
    <name evidence="10" type="ORF">PRVXH_002401</name>
</gene>
<dbReference type="GO" id="GO:0004125">
    <property type="term" value="F:L-seryl-tRNA(Sec) selenium transferase activity"/>
    <property type="evidence" value="ECO:0007669"/>
    <property type="project" value="UniProtKB-UniRule"/>
</dbReference>
<dbReference type="RefSeq" id="WP_353892997.1">
    <property type="nucleotide sequence ID" value="NZ_CP159485.1"/>
</dbReference>
<keyword evidence="3 8" id="KW-0808">Transferase</keyword>
<protein>
    <recommendedName>
        <fullName evidence="8">L-seryl-tRNA(Sec) selenium transferase</fullName>
        <ecNumber evidence="8">2.9.1.1</ecNumber>
    </recommendedName>
    <alternativeName>
        <fullName evidence="8">Selenocysteine synthase</fullName>
        <shortName evidence="8">Sec synthase</shortName>
    </alternativeName>
    <alternativeName>
        <fullName evidence="8">Selenocysteinyl-tRNA(Sec) synthase</fullName>
    </alternativeName>
</protein>
<comment type="catalytic activity">
    <reaction evidence="8">
        <text>L-seryl-tRNA(Sec) + selenophosphate + H(+) = L-selenocysteinyl-tRNA(Sec) + phosphate</text>
        <dbReference type="Rhea" id="RHEA:22728"/>
        <dbReference type="Rhea" id="RHEA-COMP:9742"/>
        <dbReference type="Rhea" id="RHEA-COMP:9743"/>
        <dbReference type="ChEBI" id="CHEBI:15378"/>
        <dbReference type="ChEBI" id="CHEBI:16144"/>
        <dbReference type="ChEBI" id="CHEBI:43474"/>
        <dbReference type="ChEBI" id="CHEBI:78533"/>
        <dbReference type="ChEBI" id="CHEBI:78573"/>
        <dbReference type="EC" id="2.9.1.1"/>
    </reaction>
</comment>
<dbReference type="Pfam" id="PF03841">
    <property type="entry name" value="SelA"/>
    <property type="match status" value="1"/>
</dbReference>
<comment type="function">
    <text evidence="8">Converts seryl-tRNA(Sec) to selenocysteinyl-tRNA(Sec) required for selenoprotein biosynthesis.</text>
</comment>
<proteinExistence type="inferred from homology"/>
<dbReference type="Gene3D" id="3.90.1150.180">
    <property type="match status" value="1"/>
</dbReference>
<evidence type="ECO:0000256" key="1">
    <source>
        <dbReference type="ARBA" id="ARBA00001933"/>
    </source>
</evidence>
<evidence type="ECO:0000256" key="2">
    <source>
        <dbReference type="ARBA" id="ARBA00022490"/>
    </source>
</evidence>
<evidence type="ECO:0000256" key="4">
    <source>
        <dbReference type="ARBA" id="ARBA00022898"/>
    </source>
</evidence>
<comment type="cofactor">
    <cofactor evidence="1 8 9">
        <name>pyridoxal 5'-phosphate</name>
        <dbReference type="ChEBI" id="CHEBI:597326"/>
    </cofactor>
</comment>
<dbReference type="EMBL" id="CP159485">
    <property type="protein sequence ID" value="XCI28441.1"/>
    <property type="molecule type" value="Genomic_DNA"/>
</dbReference>
<evidence type="ECO:0000256" key="9">
    <source>
        <dbReference type="PIRSR" id="PIRSR618319-50"/>
    </source>
</evidence>
<reference evidence="10" key="1">
    <citation type="journal article" date="2018" name="Antonie Van Leeuwenhoek">
        <title>Proteinivorax hydrogeniformans sp. nov., an anaerobic, haloalkaliphilic bacterium fermenting proteinaceous compounds with high hydrogen production.</title>
        <authorList>
            <person name="Boltyanskaya Y."/>
            <person name="Detkova E."/>
            <person name="Pimenov N."/>
            <person name="Kevbrin V."/>
        </authorList>
    </citation>
    <scope>NUCLEOTIDE SEQUENCE</scope>
    <source>
        <strain evidence="10">Z-710</strain>
    </source>
</reference>
<evidence type="ECO:0000313" key="10">
    <source>
        <dbReference type="EMBL" id="XCI28441.1"/>
    </source>
</evidence>
<sequence>MDYSKIPSVTNLLKDLKGKELVSKYGRKAFLDTSKKVLDLVRKDFASYHQDIDEEMVIGLISKSLKESKQKDLQKVINLTGTILHTNLGRAPLPKSVAEKVKDLSIPYCNIEFDLSTGKRGKRTTSIEEKFRQLTKAQDCVVVNNNAAAVLLTLSALTHGKEVILSRGQLVEIGGSFRIPEVMEQSGSILKEVGTTNKAYVEDYQRCISENTGALMRVHPSNFRVVGFSHEASLTELSQLAKSHNLPLIDDLGSGTLINLERWGISEPTVLESIQQGADIVTLSGDKLLGGPQCGIVLGKKDLIAKLKKHPLMRALRCDKLVLSALESTLDIYIKDRYLEEIPLYYFLDRKLDTLNQYADDITSKLNPKFYEVVRDHSYIGGGALPVHQLETVAIKVNYNKPQRLANWLRKQEVPVVGRIQNERLYLDLKTVYEDDISYLAKVLRRLEEEILDGE</sequence>
<dbReference type="GO" id="GO:0001514">
    <property type="term" value="P:selenocysteine incorporation"/>
    <property type="evidence" value="ECO:0007669"/>
    <property type="project" value="UniProtKB-UniRule"/>
</dbReference>
<dbReference type="Gene3D" id="3.40.640.10">
    <property type="entry name" value="Type I PLP-dependent aspartate aminotransferase-like (Major domain)"/>
    <property type="match status" value="1"/>
</dbReference>
<reference evidence="10" key="2">
    <citation type="submission" date="2024-06" db="EMBL/GenBank/DDBJ databases">
        <authorList>
            <person name="Petrova K.O."/>
            <person name="Toshchakov S.V."/>
            <person name="Boltjanskaja Y.V."/>
            <person name="Kevbrin V.V."/>
        </authorList>
    </citation>
    <scope>NUCLEOTIDE SEQUENCE</scope>
    <source>
        <strain evidence="10">Z-710</strain>
    </source>
</reference>
<keyword evidence="4 8" id="KW-0663">Pyridoxal phosphate</keyword>
<accession>A0AAU8HSB6</accession>
<keyword evidence="2 8" id="KW-0963">Cytoplasm</keyword>
<dbReference type="EC" id="2.9.1.1" evidence="8"/>
<dbReference type="PANTHER" id="PTHR32328">
    <property type="entry name" value="L-SERYL-TRNA(SEC) SELENIUM TRANSFERASE"/>
    <property type="match status" value="1"/>
</dbReference>
<dbReference type="InterPro" id="IPR018319">
    <property type="entry name" value="SelA-like"/>
</dbReference>
<dbReference type="InterPro" id="IPR004534">
    <property type="entry name" value="SelA_trans"/>
</dbReference>